<dbReference type="EMBL" id="LPZR01000163">
    <property type="protein sequence ID" value="KYO52115.1"/>
    <property type="molecule type" value="Genomic_DNA"/>
</dbReference>
<dbReference type="NCBIfam" id="TIGR00369">
    <property type="entry name" value="unchar_dom_1"/>
    <property type="match status" value="1"/>
</dbReference>
<dbReference type="Proteomes" id="UP000075787">
    <property type="component" value="Unassembled WGS sequence"/>
</dbReference>
<dbReference type="OrthoDB" id="9813282at2"/>
<dbReference type="InterPro" id="IPR006683">
    <property type="entry name" value="Thioestr_dom"/>
</dbReference>
<keyword evidence="1" id="KW-0378">Hydrolase</keyword>
<evidence type="ECO:0000259" key="2">
    <source>
        <dbReference type="Pfam" id="PF03061"/>
    </source>
</evidence>
<gene>
    <name evidence="3" type="ORF">AUP44_06450</name>
</gene>
<evidence type="ECO:0000313" key="3">
    <source>
        <dbReference type="EMBL" id="KYO52115.1"/>
    </source>
</evidence>
<accession>A0A162KUJ4</accession>
<reference evidence="3 4" key="1">
    <citation type="submission" date="2015-12" db="EMBL/GenBank/DDBJ databases">
        <title>Genome sequence of Tistrella mobilis MCCC 1A02139.</title>
        <authorList>
            <person name="Lu L."/>
            <person name="Lai Q."/>
            <person name="Shao Z."/>
            <person name="Qian P."/>
        </authorList>
    </citation>
    <scope>NUCLEOTIDE SEQUENCE [LARGE SCALE GENOMIC DNA]</scope>
    <source>
        <strain evidence="3 4">MCCC 1A02139</strain>
    </source>
</reference>
<dbReference type="InterPro" id="IPR029069">
    <property type="entry name" value="HotDog_dom_sf"/>
</dbReference>
<protein>
    <recommendedName>
        <fullName evidence="2">Thioesterase domain-containing protein</fullName>
    </recommendedName>
</protein>
<organism evidence="3 4">
    <name type="scientific">Tistrella mobilis</name>
    <dbReference type="NCBI Taxonomy" id="171437"/>
    <lineage>
        <taxon>Bacteria</taxon>
        <taxon>Pseudomonadati</taxon>
        <taxon>Pseudomonadota</taxon>
        <taxon>Alphaproteobacteria</taxon>
        <taxon>Geminicoccales</taxon>
        <taxon>Geminicoccaceae</taxon>
        <taxon>Tistrella</taxon>
    </lineage>
</organism>
<dbReference type="CDD" id="cd03443">
    <property type="entry name" value="PaaI_thioesterase"/>
    <property type="match status" value="1"/>
</dbReference>
<dbReference type="RefSeq" id="WP_062764865.1">
    <property type="nucleotide sequence ID" value="NZ_CP121045.1"/>
</dbReference>
<dbReference type="Pfam" id="PF03061">
    <property type="entry name" value="4HBT"/>
    <property type="match status" value="1"/>
</dbReference>
<proteinExistence type="predicted"/>
<comment type="caution">
    <text evidence="3">The sequence shown here is derived from an EMBL/GenBank/DDBJ whole genome shotgun (WGS) entry which is preliminary data.</text>
</comment>
<dbReference type="AlphaFoldDB" id="A0A162KUJ4"/>
<dbReference type="Gene3D" id="3.10.129.10">
    <property type="entry name" value="Hotdog Thioesterase"/>
    <property type="match status" value="1"/>
</dbReference>
<sequence>MTRPLPDLAAALAAAAASVEHPGPLIPEGALGPDFPAGRRADVELVLSLPFQRLMGFELVRITRDGAESRLRLDARHATPAGTVHGGVLYGLLDPAAYLALLPHLPEGANAATHDIFVSVMRPAPIGADLRFHARVIRSGRRVAFLDAEARLGDTVYAAARITKTVFGA</sequence>
<evidence type="ECO:0000313" key="4">
    <source>
        <dbReference type="Proteomes" id="UP000075787"/>
    </source>
</evidence>
<dbReference type="GO" id="GO:0016289">
    <property type="term" value="F:acyl-CoA hydrolase activity"/>
    <property type="evidence" value="ECO:0007669"/>
    <property type="project" value="UniProtKB-ARBA"/>
</dbReference>
<dbReference type="SUPFAM" id="SSF54637">
    <property type="entry name" value="Thioesterase/thiol ester dehydrase-isomerase"/>
    <property type="match status" value="1"/>
</dbReference>
<dbReference type="PANTHER" id="PTHR43240">
    <property type="entry name" value="1,4-DIHYDROXY-2-NAPHTHOYL-COA THIOESTERASE 1"/>
    <property type="match status" value="1"/>
</dbReference>
<dbReference type="GeneID" id="97240702"/>
<evidence type="ECO:0000256" key="1">
    <source>
        <dbReference type="ARBA" id="ARBA00022801"/>
    </source>
</evidence>
<feature type="domain" description="Thioesterase" evidence="2">
    <location>
        <begin position="82"/>
        <end position="156"/>
    </location>
</feature>
<name>A0A162KUJ4_9PROT</name>
<dbReference type="InterPro" id="IPR003736">
    <property type="entry name" value="PAAI_dom"/>
</dbReference>